<dbReference type="AlphaFoldDB" id="A0A2H5QHR5"/>
<gene>
    <name evidence="2" type="ORF">CUMW_231610</name>
</gene>
<protein>
    <submittedName>
        <fullName evidence="2">Uncharacterized protein</fullName>
    </submittedName>
</protein>
<evidence type="ECO:0000313" key="3">
    <source>
        <dbReference type="Proteomes" id="UP000236630"/>
    </source>
</evidence>
<feature type="transmembrane region" description="Helical" evidence="1">
    <location>
        <begin position="51"/>
        <end position="77"/>
    </location>
</feature>
<accession>A0A2H5QHR5</accession>
<evidence type="ECO:0000256" key="1">
    <source>
        <dbReference type="SAM" id="Phobius"/>
    </source>
</evidence>
<feature type="non-terminal residue" evidence="2">
    <location>
        <position position="1"/>
    </location>
</feature>
<organism evidence="2 3">
    <name type="scientific">Citrus unshiu</name>
    <name type="common">Satsuma mandarin</name>
    <name type="synonym">Citrus nobilis var. unshiu</name>
    <dbReference type="NCBI Taxonomy" id="55188"/>
    <lineage>
        <taxon>Eukaryota</taxon>
        <taxon>Viridiplantae</taxon>
        <taxon>Streptophyta</taxon>
        <taxon>Embryophyta</taxon>
        <taxon>Tracheophyta</taxon>
        <taxon>Spermatophyta</taxon>
        <taxon>Magnoliopsida</taxon>
        <taxon>eudicotyledons</taxon>
        <taxon>Gunneridae</taxon>
        <taxon>Pentapetalae</taxon>
        <taxon>rosids</taxon>
        <taxon>malvids</taxon>
        <taxon>Sapindales</taxon>
        <taxon>Rutaceae</taxon>
        <taxon>Aurantioideae</taxon>
        <taxon>Citrus</taxon>
    </lineage>
</organism>
<name>A0A2H5QHR5_CITUN</name>
<keyword evidence="1" id="KW-0472">Membrane</keyword>
<feature type="non-terminal residue" evidence="2">
    <location>
        <position position="82"/>
    </location>
</feature>
<sequence length="82" mass="9716">RKDLFIFFSNLQRFSRILIHRKVHLDTNYNPSSALTSQTQPWRHLNKVKQFLLNTIIIVLLFLFAFICNPVSLPVYLSIARE</sequence>
<keyword evidence="3" id="KW-1185">Reference proteome</keyword>
<comment type="caution">
    <text evidence="2">The sequence shown here is derived from an EMBL/GenBank/DDBJ whole genome shotgun (WGS) entry which is preliminary data.</text>
</comment>
<evidence type="ECO:0000313" key="2">
    <source>
        <dbReference type="EMBL" id="GAY64180.1"/>
    </source>
</evidence>
<keyword evidence="1" id="KW-0812">Transmembrane</keyword>
<dbReference type="EMBL" id="BDQV01000398">
    <property type="protein sequence ID" value="GAY64180.1"/>
    <property type="molecule type" value="Genomic_DNA"/>
</dbReference>
<dbReference type="Proteomes" id="UP000236630">
    <property type="component" value="Unassembled WGS sequence"/>
</dbReference>
<keyword evidence="1" id="KW-1133">Transmembrane helix</keyword>
<proteinExistence type="predicted"/>
<reference evidence="2 3" key="1">
    <citation type="journal article" date="2017" name="Front. Genet.">
        <title>Draft sequencing of the heterozygous diploid genome of Satsuma (Citrus unshiu Marc.) using a hybrid assembly approach.</title>
        <authorList>
            <person name="Shimizu T."/>
            <person name="Tanizawa Y."/>
            <person name="Mochizuki T."/>
            <person name="Nagasaki H."/>
            <person name="Yoshioka T."/>
            <person name="Toyoda A."/>
            <person name="Fujiyama A."/>
            <person name="Kaminuma E."/>
            <person name="Nakamura Y."/>
        </authorList>
    </citation>
    <scope>NUCLEOTIDE SEQUENCE [LARGE SCALE GENOMIC DNA]</scope>
    <source>
        <strain evidence="3">cv. Miyagawa wase</strain>
    </source>
</reference>